<evidence type="ECO:0000313" key="2">
    <source>
        <dbReference type="Proteomes" id="UP000326678"/>
    </source>
</evidence>
<dbReference type="RefSeq" id="WP_225892528.1">
    <property type="nucleotide sequence ID" value="NZ_CP045227.1"/>
</dbReference>
<name>A0A5P8WH06_9NOSO</name>
<keyword evidence="2" id="KW-1185">Reference proteome</keyword>
<dbReference type="KEGG" id="nsh:GXM_08593"/>
<accession>A0A5P8WH06</accession>
<organism evidence="1 2">
    <name type="scientific">Nostoc sphaeroides CCNUC1</name>
    <dbReference type="NCBI Taxonomy" id="2653204"/>
    <lineage>
        <taxon>Bacteria</taxon>
        <taxon>Bacillati</taxon>
        <taxon>Cyanobacteriota</taxon>
        <taxon>Cyanophyceae</taxon>
        <taxon>Nostocales</taxon>
        <taxon>Nostocaceae</taxon>
        <taxon>Nostoc</taxon>
    </lineage>
</organism>
<gene>
    <name evidence="1" type="ORF">GXM_08593</name>
</gene>
<evidence type="ECO:0000313" key="1">
    <source>
        <dbReference type="EMBL" id="QFS51099.1"/>
    </source>
</evidence>
<dbReference type="EMBL" id="CP045227">
    <property type="protein sequence ID" value="QFS51099.1"/>
    <property type="molecule type" value="Genomic_DNA"/>
</dbReference>
<protein>
    <submittedName>
        <fullName evidence="1">Uncharacterized protein</fullName>
    </submittedName>
</protein>
<dbReference type="AlphaFoldDB" id="A0A5P8WH06"/>
<reference evidence="1 2" key="1">
    <citation type="submission" date="2019-10" db="EMBL/GenBank/DDBJ databases">
        <title>Genomic and transcriptomic insights into the perfect genentic adaptation of a filamentous nitrogen-fixing cyanobacterium to rice fields.</title>
        <authorList>
            <person name="Chen Z."/>
        </authorList>
    </citation>
    <scope>NUCLEOTIDE SEQUENCE [LARGE SCALE GENOMIC DNA]</scope>
    <source>
        <strain evidence="1">CCNUC1</strain>
    </source>
</reference>
<dbReference type="Proteomes" id="UP000326678">
    <property type="component" value="Chromosome Gxm2"/>
</dbReference>
<proteinExistence type="predicted"/>
<sequence>MTIPHESDSIYWWERVKYYAQLAIKRFESGVESVKELLSTLTSDERCGVMLKFDEVSPDKFAQLVTDAPDWVEWMG</sequence>